<dbReference type="GO" id="GO:0046872">
    <property type="term" value="F:metal ion binding"/>
    <property type="evidence" value="ECO:0007669"/>
    <property type="project" value="UniProtKB-KW"/>
</dbReference>
<dbReference type="PANTHER" id="PTHR11815">
    <property type="entry name" value="SUCCINYL-COA SYNTHETASE BETA CHAIN"/>
    <property type="match status" value="1"/>
</dbReference>
<dbReference type="EMBL" id="AJDQ01000008">
    <property type="protein sequence ID" value="EOI55428.1"/>
    <property type="molecule type" value="Genomic_DNA"/>
</dbReference>
<dbReference type="PIRSF" id="PIRSF001554">
    <property type="entry name" value="SucCS_beta"/>
    <property type="match status" value="1"/>
</dbReference>
<evidence type="ECO:0000256" key="1">
    <source>
        <dbReference type="ARBA" id="ARBA00022532"/>
    </source>
</evidence>
<evidence type="ECO:0000313" key="10">
    <source>
        <dbReference type="Proteomes" id="UP000013750"/>
    </source>
</evidence>
<dbReference type="Proteomes" id="UP000014160">
    <property type="component" value="Unassembled WGS sequence"/>
</dbReference>
<keyword evidence="3" id="KW-0479">Metal-binding</keyword>
<accession>R2XLL0</accession>
<keyword evidence="11" id="KW-1185">Reference proteome</keyword>
<dbReference type="PATRIC" id="fig|1158614.3.peg.2628"/>
<dbReference type="Pfam" id="PF08442">
    <property type="entry name" value="ATP-grasp_2"/>
    <property type="match status" value="1"/>
</dbReference>
<dbReference type="GO" id="GO:0006104">
    <property type="term" value="P:succinyl-CoA metabolic process"/>
    <property type="evidence" value="ECO:0007669"/>
    <property type="project" value="TreeGrafter"/>
</dbReference>
<keyword evidence="4" id="KW-0547">Nucleotide-binding</keyword>
<evidence type="ECO:0000256" key="4">
    <source>
        <dbReference type="ARBA" id="ARBA00022741"/>
    </source>
</evidence>
<evidence type="ECO:0000256" key="5">
    <source>
        <dbReference type="ARBA" id="ARBA00022842"/>
    </source>
</evidence>
<gene>
    <name evidence="9" type="ORF">I592_01330</name>
    <name evidence="8" type="ORF">UKC_02636</name>
</gene>
<dbReference type="GO" id="GO:0005524">
    <property type="term" value="F:ATP binding"/>
    <property type="evidence" value="ECO:0007669"/>
    <property type="project" value="InterPro"/>
</dbReference>
<dbReference type="HOGENOM" id="CLU_037430_4_0_9"/>
<keyword evidence="1" id="KW-0816">Tricarboxylic acid cycle</keyword>
<keyword evidence="5" id="KW-0460">Magnesium</keyword>
<dbReference type="InterPro" id="IPR016102">
    <property type="entry name" value="Succinyl-CoA_synth-like"/>
</dbReference>
<dbReference type="GO" id="GO:0004775">
    <property type="term" value="F:succinate-CoA ligase (ADP-forming) activity"/>
    <property type="evidence" value="ECO:0007669"/>
    <property type="project" value="TreeGrafter"/>
</dbReference>
<dbReference type="InterPro" id="IPR005811">
    <property type="entry name" value="SUCC_ACL_C"/>
</dbReference>
<sequence>MDYLEIEGKAQLERFGIPINESILLTGDNIPEDIPYPCVLKGQILSGKRGKAGAVRVVKTRAELIEAKEIIEQIKINDQVMEGVIACGFLPIEEEYYLGMTLDVKNRAMIMLFTPFGGMDIEELAETDPEKLLRFDCTEGFNAEKFKKASTIFELPEKRLNLVVDIAEKLSEACFALDATTIEINPLALLKDESLMAIDAKLVIDDNALYRQGDYTILPRTVQEKSLQEIEAEQYDLTYVEVDPKGNIGTMAGGAGIGMATMDTVFHYGGRVNNFLDLGGGVTSEKTYQAMRILLENENTDYILINIFGGINNCADMAEGITRAYKESGISKTVVVKSRGFNQEQGWSMYKELGFPQAKYGTTDEAVQILLALKGAK</sequence>
<dbReference type="AlphaFoldDB" id="R2XLL0"/>
<dbReference type="InterPro" id="IPR013815">
    <property type="entry name" value="ATP_grasp_subdomain_1"/>
</dbReference>
<evidence type="ECO:0000256" key="2">
    <source>
        <dbReference type="ARBA" id="ARBA00022598"/>
    </source>
</evidence>
<protein>
    <submittedName>
        <fullName evidence="8">Succinate-CoA ligase, beta subunit</fullName>
    </submittedName>
</protein>
<dbReference type="Gene3D" id="3.30.470.20">
    <property type="entry name" value="ATP-grasp fold, B domain"/>
    <property type="match status" value="1"/>
</dbReference>
<dbReference type="eggNOG" id="COG0045">
    <property type="taxonomic scope" value="Bacteria"/>
</dbReference>
<dbReference type="SUPFAM" id="SSF52210">
    <property type="entry name" value="Succinyl-CoA synthetase domains"/>
    <property type="match status" value="1"/>
</dbReference>
<evidence type="ECO:0000313" key="11">
    <source>
        <dbReference type="Proteomes" id="UP000014160"/>
    </source>
</evidence>
<dbReference type="GO" id="GO:0006099">
    <property type="term" value="P:tricarboxylic acid cycle"/>
    <property type="evidence" value="ECO:0007669"/>
    <property type="project" value="UniProtKB-KW"/>
</dbReference>
<dbReference type="OrthoDB" id="9802602at2"/>
<dbReference type="RefSeq" id="WP_010781009.1">
    <property type="nucleotide sequence ID" value="NZ_ASWH01000001.1"/>
</dbReference>
<dbReference type="PANTHER" id="PTHR11815:SF10">
    <property type="entry name" value="SUCCINATE--COA LIGASE [GDP-FORMING] SUBUNIT BETA, MITOCHONDRIAL"/>
    <property type="match status" value="1"/>
</dbReference>
<feature type="domain" description="ATP-grasp fold succinyl-CoA synthetase-type" evidence="7">
    <location>
        <begin position="38"/>
        <end position="188"/>
    </location>
</feature>
<evidence type="ECO:0000256" key="3">
    <source>
        <dbReference type="ARBA" id="ARBA00022723"/>
    </source>
</evidence>
<proteinExistence type="predicted"/>
<dbReference type="SUPFAM" id="SSF56059">
    <property type="entry name" value="Glutathione synthetase ATP-binding domain-like"/>
    <property type="match status" value="1"/>
</dbReference>
<feature type="domain" description="ATP-citrate synthase/succinyl-CoA ligase C-terminal" evidence="6">
    <location>
        <begin position="253"/>
        <end position="345"/>
    </location>
</feature>
<comment type="caution">
    <text evidence="8">The sequence shown here is derived from an EMBL/GenBank/DDBJ whole genome shotgun (WGS) entry which is preliminary data.</text>
</comment>
<name>R2XLL0_9ENTE</name>
<dbReference type="GO" id="GO:0042709">
    <property type="term" value="C:succinate-CoA ligase complex"/>
    <property type="evidence" value="ECO:0007669"/>
    <property type="project" value="TreeGrafter"/>
</dbReference>
<reference evidence="9 11" key="2">
    <citation type="submission" date="2013-03" db="EMBL/GenBank/DDBJ databases">
        <title>The Genome Sequence of Enterococcus gilvus ATCC BAA-350 (PacBio/Illumina hybrid assembly).</title>
        <authorList>
            <consortium name="The Broad Institute Genomics Platform"/>
            <consortium name="The Broad Institute Genome Sequencing Center for Infectious Disease"/>
            <person name="Earl A."/>
            <person name="Russ C."/>
            <person name="Gilmore M."/>
            <person name="Surin D."/>
            <person name="Walker B."/>
            <person name="Young S."/>
            <person name="Zeng Q."/>
            <person name="Gargeya S."/>
            <person name="Fitzgerald M."/>
            <person name="Haas B."/>
            <person name="Abouelleil A."/>
            <person name="Allen A.W."/>
            <person name="Alvarado L."/>
            <person name="Arachchi H.M."/>
            <person name="Berlin A.M."/>
            <person name="Chapman S.B."/>
            <person name="Gainer-Dewar J."/>
            <person name="Goldberg J."/>
            <person name="Griggs A."/>
            <person name="Gujja S."/>
            <person name="Hansen M."/>
            <person name="Howarth C."/>
            <person name="Imamovic A."/>
            <person name="Ireland A."/>
            <person name="Larimer J."/>
            <person name="McCowan C."/>
            <person name="Murphy C."/>
            <person name="Pearson M."/>
            <person name="Poon T.W."/>
            <person name="Priest M."/>
            <person name="Roberts A."/>
            <person name="Saif S."/>
            <person name="Shea T."/>
            <person name="Sisk P."/>
            <person name="Sykes S."/>
            <person name="Wortman J."/>
            <person name="Nusbaum C."/>
            <person name="Birren B."/>
        </authorList>
    </citation>
    <scope>NUCLEOTIDE SEQUENCE [LARGE SCALE GENOMIC DNA]</scope>
    <source>
        <strain evidence="9 11">ATCC BAA-350</strain>
    </source>
</reference>
<dbReference type="InterPro" id="IPR005809">
    <property type="entry name" value="Succ_CoA_ligase-like_bsu"/>
</dbReference>
<dbReference type="EMBL" id="ASWH01000001">
    <property type="protein sequence ID" value="EOW82029.1"/>
    <property type="molecule type" value="Genomic_DNA"/>
</dbReference>
<dbReference type="Gene3D" id="3.30.1490.20">
    <property type="entry name" value="ATP-grasp fold, A domain"/>
    <property type="match status" value="1"/>
</dbReference>
<dbReference type="Proteomes" id="UP000013750">
    <property type="component" value="Unassembled WGS sequence"/>
</dbReference>
<evidence type="ECO:0000313" key="9">
    <source>
        <dbReference type="EMBL" id="EOW82029.1"/>
    </source>
</evidence>
<dbReference type="InterPro" id="IPR013650">
    <property type="entry name" value="ATP-grasp_succ-CoA_synth-type"/>
</dbReference>
<dbReference type="Gene3D" id="3.40.50.261">
    <property type="entry name" value="Succinyl-CoA synthetase domains"/>
    <property type="match status" value="1"/>
</dbReference>
<evidence type="ECO:0000259" key="7">
    <source>
        <dbReference type="Pfam" id="PF08442"/>
    </source>
</evidence>
<keyword evidence="2 8" id="KW-0436">Ligase</keyword>
<reference evidence="8 10" key="1">
    <citation type="submission" date="2013-02" db="EMBL/GenBank/DDBJ databases">
        <title>The Genome Sequence of Enterococcus gilvus ATCC BAA-350.</title>
        <authorList>
            <consortium name="The Broad Institute Genome Sequencing Platform"/>
            <consortium name="The Broad Institute Genome Sequencing Center for Infectious Disease"/>
            <person name="Earl A.M."/>
            <person name="Gilmore M.S."/>
            <person name="Lebreton F."/>
            <person name="Walker B."/>
            <person name="Young S.K."/>
            <person name="Zeng Q."/>
            <person name="Gargeya S."/>
            <person name="Fitzgerald M."/>
            <person name="Haas B."/>
            <person name="Abouelleil A."/>
            <person name="Alvarado L."/>
            <person name="Arachchi H.M."/>
            <person name="Berlin A.M."/>
            <person name="Chapman S.B."/>
            <person name="Dewar J."/>
            <person name="Goldberg J."/>
            <person name="Griggs A."/>
            <person name="Gujja S."/>
            <person name="Hansen M."/>
            <person name="Howarth C."/>
            <person name="Imamovic A."/>
            <person name="Larimer J."/>
            <person name="McCowan C."/>
            <person name="Murphy C."/>
            <person name="Neiman D."/>
            <person name="Pearson M."/>
            <person name="Priest M."/>
            <person name="Roberts A."/>
            <person name="Saif S."/>
            <person name="Shea T."/>
            <person name="Sisk P."/>
            <person name="Sykes S."/>
            <person name="Wortman J."/>
            <person name="Nusbaum C."/>
            <person name="Birren B."/>
        </authorList>
    </citation>
    <scope>NUCLEOTIDE SEQUENCE [LARGE SCALE GENOMIC DNA]</scope>
    <source>
        <strain evidence="8 10">ATCC BAA-350</strain>
    </source>
</reference>
<dbReference type="Pfam" id="PF00549">
    <property type="entry name" value="Ligase_CoA"/>
    <property type="match status" value="1"/>
</dbReference>
<organism evidence="8 10">
    <name type="scientific">Enterococcus gilvus ATCC BAA-350</name>
    <dbReference type="NCBI Taxonomy" id="1158614"/>
    <lineage>
        <taxon>Bacteria</taxon>
        <taxon>Bacillati</taxon>
        <taxon>Bacillota</taxon>
        <taxon>Bacilli</taxon>
        <taxon>Lactobacillales</taxon>
        <taxon>Enterococcaceae</taxon>
        <taxon>Enterococcus</taxon>
    </lineage>
</organism>
<evidence type="ECO:0000259" key="6">
    <source>
        <dbReference type="Pfam" id="PF00549"/>
    </source>
</evidence>
<evidence type="ECO:0000313" key="8">
    <source>
        <dbReference type="EMBL" id="EOI55428.1"/>
    </source>
</evidence>